<organism evidence="10 11">
    <name type="scientific">Tritonibacter aquimaris</name>
    <dbReference type="NCBI Taxonomy" id="2663379"/>
    <lineage>
        <taxon>Bacteria</taxon>
        <taxon>Pseudomonadati</taxon>
        <taxon>Pseudomonadota</taxon>
        <taxon>Alphaproteobacteria</taxon>
        <taxon>Rhodobacterales</taxon>
        <taxon>Paracoccaceae</taxon>
        <taxon>Tritonibacter</taxon>
    </lineage>
</organism>
<keyword evidence="8 9" id="KW-0949">S-adenosyl-L-methionine</keyword>
<evidence type="ECO:0000256" key="8">
    <source>
        <dbReference type="ARBA" id="ARBA00022691"/>
    </source>
</evidence>
<dbReference type="GO" id="GO:0032259">
    <property type="term" value="P:methylation"/>
    <property type="evidence" value="ECO:0007669"/>
    <property type="project" value="UniProtKB-KW"/>
</dbReference>
<evidence type="ECO:0000256" key="1">
    <source>
        <dbReference type="ARBA" id="ARBA00000903"/>
    </source>
</evidence>
<dbReference type="GO" id="GO:0005737">
    <property type="term" value="C:cytoplasm"/>
    <property type="evidence" value="ECO:0007669"/>
    <property type="project" value="UniProtKB-SubCell"/>
</dbReference>
<protein>
    <recommendedName>
        <fullName evidence="4 9">Thiopurine S-methyltransferase</fullName>
        <ecNumber evidence="4 9">2.1.1.67</ecNumber>
    </recommendedName>
    <alternativeName>
        <fullName evidence="9">Thiopurine methyltransferase</fullName>
    </alternativeName>
</protein>
<evidence type="ECO:0000256" key="2">
    <source>
        <dbReference type="ARBA" id="ARBA00004496"/>
    </source>
</evidence>
<evidence type="ECO:0000313" key="10">
    <source>
        <dbReference type="EMBL" id="MQY41382.1"/>
    </source>
</evidence>
<evidence type="ECO:0000256" key="5">
    <source>
        <dbReference type="ARBA" id="ARBA00022490"/>
    </source>
</evidence>
<dbReference type="GO" id="GO:0008119">
    <property type="term" value="F:thiopurine S-methyltransferase activity"/>
    <property type="evidence" value="ECO:0007669"/>
    <property type="project" value="UniProtKB-UniRule"/>
</dbReference>
<dbReference type="Gene3D" id="3.40.50.150">
    <property type="entry name" value="Vaccinia Virus protein VP39"/>
    <property type="match status" value="1"/>
</dbReference>
<evidence type="ECO:0000256" key="4">
    <source>
        <dbReference type="ARBA" id="ARBA00011905"/>
    </source>
</evidence>
<dbReference type="PANTHER" id="PTHR10259">
    <property type="entry name" value="THIOPURINE S-METHYLTRANSFERASE"/>
    <property type="match status" value="1"/>
</dbReference>
<keyword evidence="11" id="KW-1185">Reference proteome</keyword>
<keyword evidence="5 9" id="KW-0963">Cytoplasm</keyword>
<dbReference type="InterPro" id="IPR029063">
    <property type="entry name" value="SAM-dependent_MTases_sf"/>
</dbReference>
<feature type="binding site" evidence="9">
    <location>
        <position position="73"/>
    </location>
    <ligand>
        <name>S-adenosyl-L-methionine</name>
        <dbReference type="ChEBI" id="CHEBI:59789"/>
    </ligand>
</feature>
<dbReference type="PROSITE" id="PS51585">
    <property type="entry name" value="SAM_MT_TPMT"/>
    <property type="match status" value="1"/>
</dbReference>
<feature type="binding site" evidence="9">
    <location>
        <position position="130"/>
    </location>
    <ligand>
        <name>S-adenosyl-L-methionine</name>
        <dbReference type="ChEBI" id="CHEBI:59789"/>
    </ligand>
</feature>
<comment type="catalytic activity">
    <reaction evidence="1 9">
        <text>S-adenosyl-L-methionine + a thiopurine = S-adenosyl-L-homocysteine + a thiopurine S-methylether.</text>
        <dbReference type="EC" id="2.1.1.67"/>
    </reaction>
</comment>
<dbReference type="AlphaFoldDB" id="A0A844ATX6"/>
<proteinExistence type="inferred from homology"/>
<keyword evidence="7 9" id="KW-0808">Transferase</keyword>
<accession>A0A844ATX6</accession>
<dbReference type="EMBL" id="WIXK01000001">
    <property type="protein sequence ID" value="MQY41382.1"/>
    <property type="molecule type" value="Genomic_DNA"/>
</dbReference>
<dbReference type="FunFam" id="3.40.50.150:FF:000101">
    <property type="entry name" value="Thiopurine S-methyltransferase"/>
    <property type="match status" value="1"/>
</dbReference>
<comment type="subcellular location">
    <subcellularLocation>
        <location evidence="2 9">Cytoplasm</location>
    </subcellularLocation>
</comment>
<dbReference type="InterPro" id="IPR025835">
    <property type="entry name" value="Thiopurine_S-MeTrfase"/>
</dbReference>
<dbReference type="PANTHER" id="PTHR10259:SF11">
    <property type="entry name" value="THIOPURINE S-METHYLTRANSFERASE"/>
    <property type="match status" value="1"/>
</dbReference>
<gene>
    <name evidence="9" type="primary">tpm</name>
    <name evidence="10" type="ORF">GG681_01910</name>
</gene>
<dbReference type="PIRSF" id="PIRSF023956">
    <property type="entry name" value="Thiopurine_S-methyltransferase"/>
    <property type="match status" value="1"/>
</dbReference>
<dbReference type="SUPFAM" id="SSF53335">
    <property type="entry name" value="S-adenosyl-L-methionine-dependent methyltransferases"/>
    <property type="match status" value="1"/>
</dbReference>
<reference evidence="10 11" key="1">
    <citation type="submission" date="2019-10" db="EMBL/GenBank/DDBJ databases">
        <title>Epibacterium sp. nov., isolated from seawater.</title>
        <authorList>
            <person name="Zhang X."/>
            <person name="Li N."/>
        </authorList>
    </citation>
    <scope>NUCLEOTIDE SEQUENCE [LARGE SCALE GENOMIC DNA]</scope>
    <source>
        <strain evidence="10 11">SM1969</strain>
    </source>
</reference>
<dbReference type="EC" id="2.1.1.67" evidence="4 9"/>
<evidence type="ECO:0000256" key="6">
    <source>
        <dbReference type="ARBA" id="ARBA00022603"/>
    </source>
</evidence>
<dbReference type="Pfam" id="PF05724">
    <property type="entry name" value="TPMT"/>
    <property type="match status" value="1"/>
</dbReference>
<keyword evidence="6 9" id="KW-0489">Methyltransferase</keyword>
<evidence type="ECO:0000256" key="7">
    <source>
        <dbReference type="ARBA" id="ARBA00022679"/>
    </source>
</evidence>
<evidence type="ECO:0000313" key="11">
    <source>
        <dbReference type="Proteomes" id="UP000436694"/>
    </source>
</evidence>
<dbReference type="InterPro" id="IPR008854">
    <property type="entry name" value="TPMT"/>
</dbReference>
<dbReference type="HAMAP" id="MF_00812">
    <property type="entry name" value="Thiopur_methtran"/>
    <property type="match status" value="1"/>
</dbReference>
<feature type="binding site" evidence="9">
    <location>
        <position position="52"/>
    </location>
    <ligand>
        <name>S-adenosyl-L-methionine</name>
        <dbReference type="ChEBI" id="CHEBI:59789"/>
    </ligand>
</feature>
<comment type="similarity">
    <text evidence="3 9">Belongs to the class I-like SAM-binding methyltransferase superfamily. TPMT family.</text>
</comment>
<dbReference type="Proteomes" id="UP000436694">
    <property type="component" value="Unassembled WGS sequence"/>
</dbReference>
<evidence type="ECO:0000256" key="9">
    <source>
        <dbReference type="HAMAP-Rule" id="MF_00812"/>
    </source>
</evidence>
<feature type="binding site" evidence="9">
    <location>
        <position position="14"/>
    </location>
    <ligand>
        <name>S-adenosyl-L-methionine</name>
        <dbReference type="ChEBI" id="CHEBI:59789"/>
    </ligand>
</feature>
<evidence type="ECO:0000256" key="3">
    <source>
        <dbReference type="ARBA" id="ARBA00008145"/>
    </source>
</evidence>
<comment type="caution">
    <text evidence="10">The sequence shown here is derived from an EMBL/GenBank/DDBJ whole genome shotgun (WGS) entry which is preliminary data.</text>
</comment>
<name>A0A844ATX6_9RHOB</name>
<sequence length="219" mass="24261">MEARMEEAFWQARWSEGRIGFHQRAVNPHLQWYFEQFLPGDTARGGHVFVPLCGKSLDLDWLLAQGMQVTGIEFHEAAVAEVFARLERTPEITDLGGLKRYRAGKLTLYVGDFYALAAAELGRVDLVYDRAAMVAVDPKTRQAYGNQIAALAAGAQQLIISYDYDQAQKDGPPFSLPEGAIRTVYDGRYLVELLVEGAAGGSLGQQVAAKEQVWLLQPK</sequence>